<dbReference type="GO" id="GO:0005634">
    <property type="term" value="C:nucleus"/>
    <property type="evidence" value="ECO:0007669"/>
    <property type="project" value="TreeGrafter"/>
</dbReference>
<dbReference type="Gene3D" id="3.40.250.10">
    <property type="entry name" value="Rhodanese-like domain"/>
    <property type="match status" value="1"/>
</dbReference>
<name>A0A0F4ZCY2_9PEZI</name>
<gene>
    <name evidence="2" type="ORF">TD95_002360</name>
</gene>
<dbReference type="Proteomes" id="UP000033483">
    <property type="component" value="Unassembled WGS sequence"/>
</dbReference>
<keyword evidence="3" id="KW-1185">Reference proteome</keyword>
<organism evidence="2 3">
    <name type="scientific">Thielaviopsis punctulata</name>
    <dbReference type="NCBI Taxonomy" id="72032"/>
    <lineage>
        <taxon>Eukaryota</taxon>
        <taxon>Fungi</taxon>
        <taxon>Dikarya</taxon>
        <taxon>Ascomycota</taxon>
        <taxon>Pezizomycotina</taxon>
        <taxon>Sordariomycetes</taxon>
        <taxon>Hypocreomycetidae</taxon>
        <taxon>Microascales</taxon>
        <taxon>Ceratocystidaceae</taxon>
        <taxon>Thielaviopsis</taxon>
    </lineage>
</organism>
<comment type="caution">
    <text evidence="2">The sequence shown here is derived from an EMBL/GenBank/DDBJ whole genome shotgun (WGS) entry which is preliminary data.</text>
</comment>
<evidence type="ECO:0000259" key="1">
    <source>
        <dbReference type="PROSITE" id="PS50206"/>
    </source>
</evidence>
<dbReference type="EMBL" id="LAEV01001608">
    <property type="protein sequence ID" value="KKA27698.1"/>
    <property type="molecule type" value="Genomic_DNA"/>
</dbReference>
<evidence type="ECO:0000313" key="3">
    <source>
        <dbReference type="Proteomes" id="UP000033483"/>
    </source>
</evidence>
<reference evidence="2 3" key="1">
    <citation type="submission" date="2015-03" db="EMBL/GenBank/DDBJ databases">
        <authorList>
            <person name="Radwan O."/>
            <person name="Al-Naeli F.A."/>
            <person name="Rendon G.A."/>
            <person name="Fields C."/>
        </authorList>
    </citation>
    <scope>NUCLEOTIDE SEQUENCE [LARGE SCALE GENOMIC DNA]</scope>
    <source>
        <strain evidence="2">CR-DP1</strain>
    </source>
</reference>
<dbReference type="PANTHER" id="PTHR10828">
    <property type="entry name" value="M-PHASE INDUCER PHOSPHATASE DUAL SPECIFICITY PHOSPHATASE CDC25"/>
    <property type="match status" value="1"/>
</dbReference>
<dbReference type="GO" id="GO:0005737">
    <property type="term" value="C:cytoplasm"/>
    <property type="evidence" value="ECO:0007669"/>
    <property type="project" value="TreeGrafter"/>
</dbReference>
<dbReference type="InterPro" id="IPR001763">
    <property type="entry name" value="Rhodanese-like_dom"/>
</dbReference>
<dbReference type="PROSITE" id="PS50206">
    <property type="entry name" value="RHODANESE_3"/>
    <property type="match status" value="1"/>
</dbReference>
<dbReference type="Pfam" id="PF00581">
    <property type="entry name" value="Rhodanese"/>
    <property type="match status" value="1"/>
</dbReference>
<feature type="domain" description="Rhodanese" evidence="1">
    <location>
        <begin position="36"/>
        <end position="133"/>
    </location>
</feature>
<proteinExistence type="predicted"/>
<dbReference type="PANTHER" id="PTHR10828:SF38">
    <property type="entry name" value="ARSENICAL-RESISTANCE PROTEIN 2-RELATED"/>
    <property type="match status" value="1"/>
</dbReference>
<accession>A0A0F4ZCY2</accession>
<dbReference type="SUPFAM" id="SSF52821">
    <property type="entry name" value="Rhodanese/Cell cycle control phosphatase"/>
    <property type="match status" value="1"/>
</dbReference>
<dbReference type="InterPro" id="IPR036873">
    <property type="entry name" value="Rhodanese-like_dom_sf"/>
</dbReference>
<dbReference type="GO" id="GO:0004792">
    <property type="term" value="F:thiosulfate-cyanide sulfurtransferase activity"/>
    <property type="evidence" value="ECO:0007669"/>
    <property type="project" value="EnsemblFungi"/>
</dbReference>
<protein>
    <recommendedName>
        <fullName evidence="1">Rhodanese domain-containing protein</fullName>
    </recommendedName>
</protein>
<dbReference type="OrthoDB" id="102559at2759"/>
<sequence>MATIASLKRISAKDLAAMILARSGKPEEAPFAVVDRQQQDRIGGHIKNSIHVPSHTVEAMLPTLLRRFQDKEAVIFHCALSQQRGPSAALKYLRSLELERERTGQTEGQVKQEVMVLDRGFVGWQELYGEEERLTESYNRELWQGGW</sequence>
<dbReference type="SMART" id="SM00450">
    <property type="entry name" value="RHOD"/>
    <property type="match status" value="1"/>
</dbReference>
<dbReference type="AlphaFoldDB" id="A0A0F4ZCY2"/>
<dbReference type="GO" id="GO:0004725">
    <property type="term" value="F:protein tyrosine phosphatase activity"/>
    <property type="evidence" value="ECO:0007669"/>
    <property type="project" value="TreeGrafter"/>
</dbReference>
<evidence type="ECO:0000313" key="2">
    <source>
        <dbReference type="EMBL" id="KKA27698.1"/>
    </source>
</evidence>